<gene>
    <name evidence="2" type="ORF">SHERM_18585</name>
</gene>
<dbReference type="EMBL" id="CACSLK010020742">
    <property type="protein sequence ID" value="CAA0820583.1"/>
    <property type="molecule type" value="Genomic_DNA"/>
</dbReference>
<keyword evidence="3" id="KW-1185">Reference proteome</keyword>
<evidence type="ECO:0000256" key="1">
    <source>
        <dbReference type="SAM" id="MobiDB-lite"/>
    </source>
</evidence>
<evidence type="ECO:0000313" key="2">
    <source>
        <dbReference type="EMBL" id="CAA0820583.1"/>
    </source>
</evidence>
<dbReference type="Proteomes" id="UP001153555">
    <property type="component" value="Unassembled WGS sequence"/>
</dbReference>
<dbReference type="PANTHER" id="PTHR31681">
    <property type="entry name" value="C2H2-LIKE ZINC FINGER PROTEIN"/>
    <property type="match status" value="1"/>
</dbReference>
<dbReference type="Gene3D" id="3.90.228.10">
    <property type="match status" value="1"/>
</dbReference>
<feature type="compositionally biased region" description="Basic residues" evidence="1">
    <location>
        <begin position="21"/>
        <end position="38"/>
    </location>
</feature>
<comment type="caution">
    <text evidence="2">The sequence shown here is derived from an EMBL/GenBank/DDBJ whole genome shotgun (WGS) entry which is preliminary data.</text>
</comment>
<feature type="compositionally biased region" description="Polar residues" evidence="1">
    <location>
        <begin position="39"/>
        <end position="54"/>
    </location>
</feature>
<dbReference type="AlphaFoldDB" id="A0A9N7MWF7"/>
<protein>
    <submittedName>
        <fullName evidence="2">Uncharacterized protein</fullName>
    </submittedName>
</protein>
<dbReference type="PANTHER" id="PTHR31681:SF47">
    <property type="entry name" value="SULFATED SURFACE-LIKE GLYCOPROTEIN"/>
    <property type="match status" value="1"/>
</dbReference>
<feature type="region of interest" description="Disordered" evidence="1">
    <location>
        <begin position="1"/>
        <end position="94"/>
    </location>
</feature>
<evidence type="ECO:0000313" key="3">
    <source>
        <dbReference type="Proteomes" id="UP001153555"/>
    </source>
</evidence>
<reference evidence="2" key="1">
    <citation type="submission" date="2019-12" db="EMBL/GenBank/DDBJ databases">
        <authorList>
            <person name="Scholes J."/>
        </authorList>
    </citation>
    <scope>NUCLEOTIDE SEQUENCE</scope>
</reference>
<dbReference type="SUPFAM" id="SSF56399">
    <property type="entry name" value="ADP-ribosylation"/>
    <property type="match status" value="1"/>
</dbReference>
<proteinExistence type="predicted"/>
<name>A0A9N7MWF7_STRHE</name>
<sequence length="271" mass="29297">MSGWMKSLQCKSNAPDDVVDHRRRSRSNPRYHRLHSHGCRNSAQSLNDVINATENAKPKNPKPPPFRRPVTMKPDDPGPNIRAGSSFSSLAELPEGHPSRNVVEIIFRTSWGQKGFPGRVEAVLKVRSSTRTATRFEEYRQAVRQRAGSAEDHSRCAADGNEVMRFYCLGDAAKGGAYSGRGGAWLLPGGKMVGVWTFSGSGAAHENAGGGRGRRAMVVCRVIAGLVCKQLGVDSLLGGGTGYDSVGGDNGELLVFDTRGLLPCFLIIYQL</sequence>
<accession>A0A9N7MWF7</accession>
<organism evidence="2 3">
    <name type="scientific">Striga hermonthica</name>
    <name type="common">Purple witchweed</name>
    <name type="synonym">Buchnera hermonthica</name>
    <dbReference type="NCBI Taxonomy" id="68872"/>
    <lineage>
        <taxon>Eukaryota</taxon>
        <taxon>Viridiplantae</taxon>
        <taxon>Streptophyta</taxon>
        <taxon>Embryophyta</taxon>
        <taxon>Tracheophyta</taxon>
        <taxon>Spermatophyta</taxon>
        <taxon>Magnoliopsida</taxon>
        <taxon>eudicotyledons</taxon>
        <taxon>Gunneridae</taxon>
        <taxon>Pentapetalae</taxon>
        <taxon>asterids</taxon>
        <taxon>lamiids</taxon>
        <taxon>Lamiales</taxon>
        <taxon>Orobanchaceae</taxon>
        <taxon>Buchnereae</taxon>
        <taxon>Striga</taxon>
    </lineage>
</organism>
<dbReference type="OrthoDB" id="9514740at2759"/>